<keyword evidence="3" id="KW-1133">Transmembrane helix</keyword>
<name>A0A8C5IXN4_JUNHY</name>
<protein>
    <recommendedName>
        <fullName evidence="4">PLAT domain-containing protein</fullName>
    </recommendedName>
</protein>
<reference evidence="5" key="2">
    <citation type="submission" date="2025-09" db="UniProtKB">
        <authorList>
            <consortium name="Ensembl"/>
        </authorList>
    </citation>
    <scope>IDENTIFICATION</scope>
</reference>
<dbReference type="PROSITE" id="PS50095">
    <property type="entry name" value="PLAT"/>
    <property type="match status" value="1"/>
</dbReference>
<organism evidence="5 6">
    <name type="scientific">Junco hyemalis</name>
    <name type="common">Dark-eyed junco</name>
    <dbReference type="NCBI Taxonomy" id="40217"/>
    <lineage>
        <taxon>Eukaryota</taxon>
        <taxon>Metazoa</taxon>
        <taxon>Chordata</taxon>
        <taxon>Craniata</taxon>
        <taxon>Vertebrata</taxon>
        <taxon>Euteleostomi</taxon>
        <taxon>Archelosauria</taxon>
        <taxon>Archosauria</taxon>
        <taxon>Dinosauria</taxon>
        <taxon>Saurischia</taxon>
        <taxon>Theropoda</taxon>
        <taxon>Coelurosauria</taxon>
        <taxon>Aves</taxon>
        <taxon>Neognathae</taxon>
        <taxon>Neoaves</taxon>
        <taxon>Telluraves</taxon>
        <taxon>Australaves</taxon>
        <taxon>Passeriformes</taxon>
        <taxon>Passerellidae</taxon>
        <taxon>Junco</taxon>
    </lineage>
</organism>
<dbReference type="Ensembl" id="ENSJHYT00000013418.1">
    <property type="protein sequence ID" value="ENSJHYP00000011086.1"/>
    <property type="gene ID" value="ENSJHYG00000008679.1"/>
</dbReference>
<dbReference type="GO" id="GO:0016020">
    <property type="term" value="C:membrane"/>
    <property type="evidence" value="ECO:0007669"/>
    <property type="project" value="TreeGrafter"/>
</dbReference>
<accession>A0A8C5IXN4</accession>
<evidence type="ECO:0000256" key="1">
    <source>
        <dbReference type="PROSITE-ProRule" id="PRU00152"/>
    </source>
</evidence>
<evidence type="ECO:0000256" key="3">
    <source>
        <dbReference type="SAM" id="Phobius"/>
    </source>
</evidence>
<dbReference type="OMA" id="WASAACP"/>
<dbReference type="PANTHER" id="PTHR10877:SF185">
    <property type="entry name" value="POLYCYSTIN FAMILY RECEPTOR FOR EGG JELLY"/>
    <property type="match status" value="1"/>
</dbReference>
<dbReference type="Pfam" id="PF01477">
    <property type="entry name" value="PLAT"/>
    <property type="match status" value="1"/>
</dbReference>
<sequence>RPVPSGRDGRAPPPPPPHAAARLLPPGLGDISSFKIRLNNDGKSSTWFLSRAEVEDMSTRKVWFFLCRKWLSLDKNHPSRALKFSVTDPQTPLPKADYFLIHFNRRLTEYHLWISVFAPVNAGAFTRFQRLCTFLAVLLFTMLVNIMFFNAEKDDEAPIYLRYVRSMAVGIECALLTLPVEMLIIVLFKYSQKDPPPAGGVRGRTAPPAGRPAPPVRERGKGTGNRNREPSTGAGTGKRAT</sequence>
<proteinExistence type="predicted"/>
<feature type="compositionally biased region" description="Basic and acidic residues" evidence="2">
    <location>
        <begin position="216"/>
        <end position="229"/>
    </location>
</feature>
<keyword evidence="6" id="KW-1185">Reference proteome</keyword>
<feature type="domain" description="PLAT" evidence="4">
    <location>
        <begin position="1"/>
        <end position="85"/>
    </location>
</feature>
<keyword evidence="3" id="KW-0812">Transmembrane</keyword>
<feature type="region of interest" description="Disordered" evidence="2">
    <location>
        <begin position="194"/>
        <end position="241"/>
    </location>
</feature>
<dbReference type="InterPro" id="IPR051223">
    <property type="entry name" value="Polycystin"/>
</dbReference>
<feature type="transmembrane region" description="Helical" evidence="3">
    <location>
        <begin position="131"/>
        <end position="151"/>
    </location>
</feature>
<evidence type="ECO:0000313" key="5">
    <source>
        <dbReference type="Ensembl" id="ENSJHYP00000011086.1"/>
    </source>
</evidence>
<dbReference type="AlphaFoldDB" id="A0A8C5IXN4"/>
<keyword evidence="3" id="KW-0472">Membrane</keyword>
<evidence type="ECO:0000313" key="6">
    <source>
        <dbReference type="Proteomes" id="UP000694408"/>
    </source>
</evidence>
<dbReference type="GO" id="GO:0050982">
    <property type="term" value="P:detection of mechanical stimulus"/>
    <property type="evidence" value="ECO:0007669"/>
    <property type="project" value="TreeGrafter"/>
</dbReference>
<comment type="caution">
    <text evidence="1">Lacks conserved residue(s) required for the propagation of feature annotation.</text>
</comment>
<evidence type="ECO:0000256" key="2">
    <source>
        <dbReference type="SAM" id="MobiDB-lite"/>
    </source>
</evidence>
<reference evidence="5" key="1">
    <citation type="submission" date="2025-08" db="UniProtKB">
        <authorList>
            <consortium name="Ensembl"/>
        </authorList>
    </citation>
    <scope>IDENTIFICATION</scope>
</reference>
<evidence type="ECO:0000259" key="4">
    <source>
        <dbReference type="PROSITE" id="PS50095"/>
    </source>
</evidence>
<dbReference type="InterPro" id="IPR036392">
    <property type="entry name" value="PLAT/LH2_dom_sf"/>
</dbReference>
<feature type="transmembrane region" description="Helical" evidence="3">
    <location>
        <begin position="163"/>
        <end position="188"/>
    </location>
</feature>
<dbReference type="Proteomes" id="UP000694408">
    <property type="component" value="Unplaced"/>
</dbReference>
<dbReference type="PANTHER" id="PTHR10877">
    <property type="entry name" value="POLYCYSTIN FAMILY MEMBER"/>
    <property type="match status" value="1"/>
</dbReference>
<dbReference type="InterPro" id="IPR001024">
    <property type="entry name" value="PLAT/LH2_dom"/>
</dbReference>
<dbReference type="SUPFAM" id="SSF49723">
    <property type="entry name" value="Lipase/lipooxygenase domain (PLAT/LH2 domain)"/>
    <property type="match status" value="1"/>
</dbReference>
<dbReference type="GO" id="GO:0005262">
    <property type="term" value="F:calcium channel activity"/>
    <property type="evidence" value="ECO:0007669"/>
    <property type="project" value="TreeGrafter"/>
</dbReference>
<dbReference type="Gene3D" id="2.60.60.20">
    <property type="entry name" value="PLAT/LH2 domain"/>
    <property type="match status" value="1"/>
</dbReference>